<dbReference type="AlphaFoldDB" id="A0A9P9KUQ3"/>
<reference evidence="2" key="1">
    <citation type="journal article" date="2021" name="Nat. Commun.">
        <title>Genetic determinants of endophytism in the Arabidopsis root mycobiome.</title>
        <authorList>
            <person name="Mesny F."/>
            <person name="Miyauchi S."/>
            <person name="Thiergart T."/>
            <person name="Pickel B."/>
            <person name="Atanasova L."/>
            <person name="Karlsson M."/>
            <person name="Huettel B."/>
            <person name="Barry K.W."/>
            <person name="Haridas S."/>
            <person name="Chen C."/>
            <person name="Bauer D."/>
            <person name="Andreopoulos W."/>
            <person name="Pangilinan J."/>
            <person name="LaButti K."/>
            <person name="Riley R."/>
            <person name="Lipzen A."/>
            <person name="Clum A."/>
            <person name="Drula E."/>
            <person name="Henrissat B."/>
            <person name="Kohler A."/>
            <person name="Grigoriev I.V."/>
            <person name="Martin F.M."/>
            <person name="Hacquard S."/>
        </authorList>
    </citation>
    <scope>NUCLEOTIDE SEQUENCE</scope>
    <source>
        <strain evidence="2">FSSC 5 MPI-SDFR-AT-0091</strain>
    </source>
</reference>
<dbReference type="InterPro" id="IPR013830">
    <property type="entry name" value="SGNH_hydro"/>
</dbReference>
<dbReference type="Proteomes" id="UP000736672">
    <property type="component" value="Unassembled WGS sequence"/>
</dbReference>
<evidence type="ECO:0000313" key="3">
    <source>
        <dbReference type="Proteomes" id="UP000736672"/>
    </source>
</evidence>
<evidence type="ECO:0000259" key="1">
    <source>
        <dbReference type="Pfam" id="PF13472"/>
    </source>
</evidence>
<comment type="caution">
    <text evidence="2">The sequence shown here is derived from an EMBL/GenBank/DDBJ whole genome shotgun (WGS) entry which is preliminary data.</text>
</comment>
<dbReference type="InterPro" id="IPR045136">
    <property type="entry name" value="Iah1-like"/>
</dbReference>
<dbReference type="GO" id="GO:0016787">
    <property type="term" value="F:hydrolase activity"/>
    <property type="evidence" value="ECO:0007669"/>
    <property type="project" value="UniProtKB-KW"/>
</dbReference>
<organism evidence="2 3">
    <name type="scientific">Fusarium solani</name>
    <name type="common">Filamentous fungus</name>
    <dbReference type="NCBI Taxonomy" id="169388"/>
    <lineage>
        <taxon>Eukaryota</taxon>
        <taxon>Fungi</taxon>
        <taxon>Dikarya</taxon>
        <taxon>Ascomycota</taxon>
        <taxon>Pezizomycotina</taxon>
        <taxon>Sordariomycetes</taxon>
        <taxon>Hypocreomycetidae</taxon>
        <taxon>Hypocreales</taxon>
        <taxon>Nectriaceae</taxon>
        <taxon>Fusarium</taxon>
        <taxon>Fusarium solani species complex</taxon>
    </lineage>
</organism>
<dbReference type="InterPro" id="IPR036514">
    <property type="entry name" value="SGNH_hydro_sf"/>
</dbReference>
<dbReference type="Pfam" id="PF13472">
    <property type="entry name" value="Lipase_GDSL_2"/>
    <property type="match status" value="1"/>
</dbReference>
<gene>
    <name evidence="2" type="ORF">B0J15DRAFT_487176</name>
</gene>
<sequence length="242" mass="27059">MATTYPQLVLFGDSLLQGSIDIQDGFSFQAALQTRLIRRLDVVNRGFAGWTSKNALEYLPKIFPALNDQSPKLDYLIVLFGANDAIVPHPASTRHVSVDDYKLNLIRLINHAHIRSHRPKILLVTPTPVDEDKLNSLGHEPRTLAHTRLYAEAVREVAKENSDIILIDLWQAVVEKATHTPTQDIKSNLAAGLPAANFDGLFTDGLHLSVVAYKLLYDLVTPYLPEGNPSQYVYPDWKDLVN</sequence>
<keyword evidence="3" id="KW-1185">Reference proteome</keyword>
<proteinExistence type="predicted"/>
<dbReference type="SUPFAM" id="SSF52266">
    <property type="entry name" value="SGNH hydrolase"/>
    <property type="match status" value="1"/>
</dbReference>
<dbReference type="CDD" id="cd01838">
    <property type="entry name" value="Isoamyl_acetate_hydrolase_like"/>
    <property type="match status" value="1"/>
</dbReference>
<accession>A0A9P9KUQ3</accession>
<name>A0A9P9KUQ3_FUSSL</name>
<feature type="domain" description="SGNH hydrolase-type esterase" evidence="1">
    <location>
        <begin position="10"/>
        <end position="214"/>
    </location>
</feature>
<dbReference type="OrthoDB" id="671439at2759"/>
<dbReference type="PANTHER" id="PTHR14209">
    <property type="entry name" value="ISOAMYL ACETATE-HYDROLYZING ESTERASE 1"/>
    <property type="match status" value="1"/>
</dbReference>
<dbReference type="PANTHER" id="PTHR14209:SF19">
    <property type="entry name" value="ISOAMYL ACETATE-HYDROLYZING ESTERASE 1 HOMOLOG"/>
    <property type="match status" value="1"/>
</dbReference>
<dbReference type="Gene3D" id="3.40.50.1110">
    <property type="entry name" value="SGNH hydrolase"/>
    <property type="match status" value="1"/>
</dbReference>
<evidence type="ECO:0000313" key="2">
    <source>
        <dbReference type="EMBL" id="KAH7268907.1"/>
    </source>
</evidence>
<protein>
    <submittedName>
        <fullName evidence="2">SGNH hydrolase-type esterase domain-containing protein</fullName>
    </submittedName>
</protein>
<dbReference type="EMBL" id="JAGTJS010000005">
    <property type="protein sequence ID" value="KAH7268907.1"/>
    <property type="molecule type" value="Genomic_DNA"/>
</dbReference>
<keyword evidence="2" id="KW-0378">Hydrolase</keyword>